<gene>
    <name evidence="3" type="ORF">GCM10011273_13990</name>
</gene>
<dbReference type="Gene3D" id="2.40.50.100">
    <property type="match status" value="1"/>
</dbReference>
<evidence type="ECO:0000259" key="2">
    <source>
        <dbReference type="Pfam" id="PF25876"/>
    </source>
</evidence>
<organism evidence="3 4">
    <name type="scientific">Asticcacaulis endophyticus</name>
    <dbReference type="NCBI Taxonomy" id="1395890"/>
    <lineage>
        <taxon>Bacteria</taxon>
        <taxon>Pseudomonadati</taxon>
        <taxon>Pseudomonadota</taxon>
        <taxon>Alphaproteobacteria</taxon>
        <taxon>Caulobacterales</taxon>
        <taxon>Caulobacteraceae</taxon>
        <taxon>Asticcacaulis</taxon>
    </lineage>
</organism>
<dbReference type="PANTHER" id="PTHR30469">
    <property type="entry name" value="MULTIDRUG RESISTANCE PROTEIN MDTA"/>
    <property type="match status" value="1"/>
</dbReference>
<evidence type="ECO:0000313" key="3">
    <source>
        <dbReference type="EMBL" id="GGZ29185.1"/>
    </source>
</evidence>
<sequence length="317" mass="33668">MLALPIAVLSAAGLSGCGPQADKGKTEVKAPPTPYAAIANGKVDVEGGVIEVAARRAGVVDEVYVQEGDAVTKGQILAKQEDDAARLTVARAAAAVQESTAAMRLTQVRIDTAKREFERYNALAKDNFVSGTKIDSTRDAIREAEATLASQQAGVATARASLAQAQYDLEQTRIIAPADGRIVRRYANPGAGASTLNVSTMFDLEPKTERIIRAEIVESSIPDVTVGQEVEIIPEVEQTKTYVGSVKRIAATFGARKLKSDSNTEASDERVVEVVVTANDAPFLIGQRVLVKFMKPGEKAGIKREAPKPVDPKAAKK</sequence>
<dbReference type="PANTHER" id="PTHR30469:SF15">
    <property type="entry name" value="HLYD FAMILY OF SECRETION PROTEINS"/>
    <property type="match status" value="1"/>
</dbReference>
<dbReference type="GO" id="GO:0015562">
    <property type="term" value="F:efflux transmembrane transporter activity"/>
    <property type="evidence" value="ECO:0007669"/>
    <property type="project" value="TreeGrafter"/>
</dbReference>
<dbReference type="InterPro" id="IPR058624">
    <property type="entry name" value="MdtA-like_HH"/>
</dbReference>
<dbReference type="Gene3D" id="2.40.30.170">
    <property type="match status" value="1"/>
</dbReference>
<feature type="domain" description="Multidrug resistance protein MdtA-like alpha-helical hairpin" evidence="2">
    <location>
        <begin position="110"/>
        <end position="164"/>
    </location>
</feature>
<dbReference type="Pfam" id="PF25876">
    <property type="entry name" value="HH_MFP_RND"/>
    <property type="match status" value="1"/>
</dbReference>
<dbReference type="AlphaFoldDB" id="A0A918URX8"/>
<dbReference type="InterPro" id="IPR006143">
    <property type="entry name" value="RND_pump_MFP"/>
</dbReference>
<evidence type="ECO:0000313" key="4">
    <source>
        <dbReference type="Proteomes" id="UP000662572"/>
    </source>
</evidence>
<accession>A0A918URX8</accession>
<keyword evidence="4" id="KW-1185">Reference proteome</keyword>
<dbReference type="EMBL" id="BMZB01000001">
    <property type="protein sequence ID" value="GGZ29185.1"/>
    <property type="molecule type" value="Genomic_DNA"/>
</dbReference>
<dbReference type="Proteomes" id="UP000662572">
    <property type="component" value="Unassembled WGS sequence"/>
</dbReference>
<dbReference type="Gene3D" id="1.10.287.470">
    <property type="entry name" value="Helix hairpin bin"/>
    <property type="match status" value="1"/>
</dbReference>
<name>A0A918URX8_9CAUL</name>
<evidence type="ECO:0000256" key="1">
    <source>
        <dbReference type="ARBA" id="ARBA00009477"/>
    </source>
</evidence>
<reference evidence="3" key="1">
    <citation type="journal article" date="2014" name="Int. J. Syst. Evol. Microbiol.">
        <title>Complete genome sequence of Corynebacterium casei LMG S-19264T (=DSM 44701T), isolated from a smear-ripened cheese.</title>
        <authorList>
            <consortium name="US DOE Joint Genome Institute (JGI-PGF)"/>
            <person name="Walter F."/>
            <person name="Albersmeier A."/>
            <person name="Kalinowski J."/>
            <person name="Ruckert C."/>
        </authorList>
    </citation>
    <scope>NUCLEOTIDE SEQUENCE</scope>
    <source>
        <strain evidence="3">KCTC 32296</strain>
    </source>
</reference>
<dbReference type="SUPFAM" id="SSF111369">
    <property type="entry name" value="HlyD-like secretion proteins"/>
    <property type="match status" value="1"/>
</dbReference>
<dbReference type="GO" id="GO:1990281">
    <property type="term" value="C:efflux pump complex"/>
    <property type="evidence" value="ECO:0007669"/>
    <property type="project" value="TreeGrafter"/>
</dbReference>
<dbReference type="NCBIfam" id="TIGR01730">
    <property type="entry name" value="RND_mfp"/>
    <property type="match status" value="1"/>
</dbReference>
<comment type="caution">
    <text evidence="3">The sequence shown here is derived from an EMBL/GenBank/DDBJ whole genome shotgun (WGS) entry which is preliminary data.</text>
</comment>
<reference evidence="3" key="2">
    <citation type="submission" date="2020-09" db="EMBL/GenBank/DDBJ databases">
        <authorList>
            <person name="Sun Q."/>
            <person name="Kim S."/>
        </authorList>
    </citation>
    <scope>NUCLEOTIDE SEQUENCE</scope>
    <source>
        <strain evidence="3">KCTC 32296</strain>
    </source>
</reference>
<protein>
    <submittedName>
        <fullName evidence="3">Hemolysin secretion protein D</fullName>
    </submittedName>
</protein>
<proteinExistence type="inferred from homology"/>
<comment type="similarity">
    <text evidence="1">Belongs to the membrane fusion protein (MFP) (TC 8.A.1) family.</text>
</comment>